<comment type="subcellular location">
    <subcellularLocation>
        <location evidence="1">Cell membrane</location>
        <topology evidence="1">Multi-pass membrane protein</topology>
    </subcellularLocation>
</comment>
<evidence type="ECO:0000256" key="4">
    <source>
        <dbReference type="ARBA" id="ARBA00022989"/>
    </source>
</evidence>
<dbReference type="Pfam" id="PF05425">
    <property type="entry name" value="CopD"/>
    <property type="match status" value="1"/>
</dbReference>
<feature type="transmembrane region" description="Helical" evidence="6">
    <location>
        <begin position="268"/>
        <end position="288"/>
    </location>
</feature>
<feature type="transmembrane region" description="Helical" evidence="6">
    <location>
        <begin position="488"/>
        <end position="507"/>
    </location>
</feature>
<evidence type="ECO:0000256" key="5">
    <source>
        <dbReference type="ARBA" id="ARBA00023136"/>
    </source>
</evidence>
<dbReference type="EMBL" id="BAHE01000016">
    <property type="protein sequence ID" value="GAC00538.1"/>
    <property type="molecule type" value="Genomic_DNA"/>
</dbReference>
<evidence type="ECO:0000256" key="6">
    <source>
        <dbReference type="SAM" id="Phobius"/>
    </source>
</evidence>
<dbReference type="Pfam" id="PF09678">
    <property type="entry name" value="Caa3_CtaG"/>
    <property type="match status" value="1"/>
</dbReference>
<keyword evidence="9" id="KW-1185">Reference proteome</keyword>
<keyword evidence="4 6" id="KW-1133">Transmembrane helix</keyword>
<name>K6X821_9ACTN</name>
<dbReference type="PANTHER" id="PTHR34820">
    <property type="entry name" value="INNER MEMBRANE PROTEIN YEBZ"/>
    <property type="match status" value="1"/>
</dbReference>
<evidence type="ECO:0000256" key="3">
    <source>
        <dbReference type="ARBA" id="ARBA00022692"/>
    </source>
</evidence>
<accession>K6X821</accession>
<evidence type="ECO:0000256" key="2">
    <source>
        <dbReference type="ARBA" id="ARBA00022475"/>
    </source>
</evidence>
<evidence type="ECO:0000259" key="7">
    <source>
        <dbReference type="Pfam" id="PF05425"/>
    </source>
</evidence>
<evidence type="ECO:0000256" key="1">
    <source>
        <dbReference type="ARBA" id="ARBA00004651"/>
    </source>
</evidence>
<evidence type="ECO:0000313" key="9">
    <source>
        <dbReference type="Proteomes" id="UP000035058"/>
    </source>
</evidence>
<proteinExistence type="predicted"/>
<gene>
    <name evidence="8" type="ORF">GONAM_16_00370</name>
</gene>
<comment type="caution">
    <text evidence="8">The sequence shown here is derived from an EMBL/GenBank/DDBJ whole genome shotgun (WGS) entry which is preliminary data.</text>
</comment>
<sequence>MNEPRGVVTAVLWASGWLAAIVAIAVTAVSASTALKLTGVPDPGPLTTYGLPTLTAIGEFAAAIALGCSVFAAFFVPPQSDNVLDVGGYRAIRIAASSALVWSVCALLLMPLSASEVSGSPLSEAIKPANLINAYGQVAEVRTWFWTAVFALVAAIIARTILKWGPTVAVIAFTIFSLMPSALAGHSSSGGNHDIATNSLILHLIGATLWLGGLAAVVVYALASGRWRALAVRRFSRVAFWCIIVVGLSGGVNAAVRVPFDQLFSDTYGQLVIAKVAALVVLGALGAWHRRVTIAQLDSEERPSLFVRFGLVELAVFAATFGLAVGLSRTPPPALDTANVSPVENAIGYDIDGPPTFLRFFTDWRFDLIFGLAAIVLAVVYIRGVVRLKRRGDDWPIGRTFAWLLGCLLLLLATSSGLGRYAPAMFSIHMIAHMLMSMMIPVLLVLGGPVTLALRALPPAGRGNPPGPREWIQAGVHSGPSRFLTHPLIAAIMFVGSFYILYLGGLYESVVEYHAAHLLMNLHFLLSGYLFYWLVIGIDPAPRQVKPVAKLGIVLGSLPFHAFFGVALMMTTAVIAENYYRGLNLPWTYNLFDDQRAGGGIAWAAGEIPLVVIMLALLVQWQRSDTRQAKRYDRNAARDHDAELENYNDMLKELNKRG</sequence>
<feature type="transmembrane region" description="Helical" evidence="6">
    <location>
        <begin position="513"/>
        <end position="536"/>
    </location>
</feature>
<feature type="transmembrane region" description="Helical" evidence="6">
    <location>
        <begin position="235"/>
        <end position="256"/>
    </location>
</feature>
<reference evidence="8 9" key="1">
    <citation type="submission" date="2012-08" db="EMBL/GenBank/DDBJ databases">
        <title>Whole genome shotgun sequence of Gordonia namibiensis NBRC 108229.</title>
        <authorList>
            <person name="Isaki-Nakamura S."/>
            <person name="Hosoyama A."/>
            <person name="Tsuchikane K."/>
            <person name="Katsumata H."/>
            <person name="Baba S."/>
            <person name="Yamazaki S."/>
            <person name="Fujita N."/>
        </authorList>
    </citation>
    <scope>NUCLEOTIDE SEQUENCE [LARGE SCALE GENOMIC DNA]</scope>
    <source>
        <strain evidence="8 9">NBRC 108229</strain>
    </source>
</reference>
<feature type="transmembrane region" description="Helical" evidence="6">
    <location>
        <begin position="309"/>
        <end position="327"/>
    </location>
</feature>
<keyword evidence="3 6" id="KW-0812">Transmembrane</keyword>
<feature type="transmembrane region" description="Helical" evidence="6">
    <location>
        <begin position="200"/>
        <end position="223"/>
    </location>
</feature>
<dbReference type="Proteomes" id="UP000035058">
    <property type="component" value="Unassembled WGS sequence"/>
</dbReference>
<feature type="transmembrane region" description="Helical" evidence="6">
    <location>
        <begin position="548"/>
        <end position="580"/>
    </location>
</feature>
<feature type="transmembrane region" description="Helical" evidence="6">
    <location>
        <begin position="400"/>
        <end position="418"/>
    </location>
</feature>
<evidence type="ECO:0000313" key="8">
    <source>
        <dbReference type="EMBL" id="GAC00538.1"/>
    </source>
</evidence>
<feature type="transmembrane region" description="Helical" evidence="6">
    <location>
        <begin position="55"/>
        <end position="76"/>
    </location>
</feature>
<organism evidence="8 9">
    <name type="scientific">Gordonia namibiensis NBRC 108229</name>
    <dbReference type="NCBI Taxonomy" id="1208314"/>
    <lineage>
        <taxon>Bacteria</taxon>
        <taxon>Bacillati</taxon>
        <taxon>Actinomycetota</taxon>
        <taxon>Actinomycetes</taxon>
        <taxon>Mycobacteriales</taxon>
        <taxon>Gordoniaceae</taxon>
        <taxon>Gordonia</taxon>
    </lineage>
</organism>
<dbReference type="InterPro" id="IPR019108">
    <property type="entry name" value="Caa3_assmbl_CtaG-rel"/>
</dbReference>
<keyword evidence="5 6" id="KW-0472">Membrane</keyword>
<dbReference type="PANTHER" id="PTHR34820:SF4">
    <property type="entry name" value="INNER MEMBRANE PROTEIN YEBZ"/>
    <property type="match status" value="1"/>
</dbReference>
<dbReference type="GO" id="GO:0006825">
    <property type="term" value="P:copper ion transport"/>
    <property type="evidence" value="ECO:0007669"/>
    <property type="project" value="InterPro"/>
</dbReference>
<dbReference type="AlphaFoldDB" id="K6X821"/>
<keyword evidence="2" id="KW-1003">Cell membrane</keyword>
<feature type="transmembrane region" description="Helical" evidence="6">
    <location>
        <begin position="169"/>
        <end position="188"/>
    </location>
</feature>
<protein>
    <recommendedName>
        <fullName evidence="7">Copper resistance protein D domain-containing protein</fullName>
    </recommendedName>
</protein>
<dbReference type="GO" id="GO:0005886">
    <property type="term" value="C:plasma membrane"/>
    <property type="evidence" value="ECO:0007669"/>
    <property type="project" value="UniProtKB-SubCell"/>
</dbReference>
<feature type="transmembrane region" description="Helical" evidence="6">
    <location>
        <begin position="600"/>
        <end position="621"/>
    </location>
</feature>
<feature type="transmembrane region" description="Helical" evidence="6">
    <location>
        <begin position="430"/>
        <end position="454"/>
    </location>
</feature>
<dbReference type="InterPro" id="IPR008457">
    <property type="entry name" value="Cu-R_CopD_dom"/>
</dbReference>
<dbReference type="InterPro" id="IPR032694">
    <property type="entry name" value="CopC/D"/>
</dbReference>
<feature type="transmembrane region" description="Helical" evidence="6">
    <location>
        <begin position="143"/>
        <end position="162"/>
    </location>
</feature>
<feature type="transmembrane region" description="Helical" evidence="6">
    <location>
        <begin position="368"/>
        <end position="388"/>
    </location>
</feature>
<feature type="domain" description="Copper resistance protein D" evidence="7">
    <location>
        <begin position="231"/>
        <end position="327"/>
    </location>
</feature>
<feature type="transmembrane region" description="Helical" evidence="6">
    <location>
        <begin position="88"/>
        <end position="112"/>
    </location>
</feature>